<accession>A0ACC2VD55</accession>
<evidence type="ECO:0000313" key="1">
    <source>
        <dbReference type="EMBL" id="KAJ9096914.1"/>
    </source>
</evidence>
<sequence length="1169" mass="132696">MVQDITDNNSVSGEEPLPILSPLPQNGESSNDSEQHAGFGKEALSLSSVTSTSSVPADDKESQILTERRQEIEDLLKTSYGAEGDLWYIISHVFLKTFLYLQVDSWSQLANELGPLDMNLIVDPMGNLYPEKDEPVPTYNVPPQVFIKLTEWFEVKGDPVVRTLVKNPETGSIEVERYPTLFALHQLVKNTPQRHGRYQSSHHNYNHHPTSFFLSRIRTIGELLETVRSQIKLEKKFRVWVIAPLNDVGETIPPSITIPYFVRSIPRKSLILPGLFEATLSSQGLANQKFHLLVETAEKPNRNSLLSFPLDTYLLSIKLEAQRLDAVTGRSTTGGSGGTVGFSNLGNTCYMNSALQCLLHVPEVNNYFFLDIHNKELNTTNALGFKGEVAMAFASLLHKAFDPTSLVSSVSPRDFKYTIGHYSSMFLGYQQQDSQEFLSWLLDALHEDLNRILNKPYSEKPELSDDDIGNQRAIMELAEKCWMQHKQRNDSVIVDLFTGLYQSTLVCPDCGKTSITFDPFSDLTLPLPIEKKWFHTITVVDMSDKLSLNKIKTLEISLPKSSTFDSLVLYLSEFFHLPRHYFFVFELYNDAIIKNFQEEYQQLKFFPINELLAEDDDHYVYIIPHDPSRDIIVPVFSTLEDSDPSYKMVHAFGIPLFLVLDENERLDYAVVQSKIEELTRYLEVDSFESSPEDDKMDEDSTKESRPFYSVKYIDEIKMRHTFRMRPRPDTDSSLQAPVTRLNFNRLPDLLERASADEQKFYIKSQSDSPIEKEADSPIENEKDEETTEASDYVLVENSKSPASKSPVKLLDDETDGDGFANLGLLFDSTTTLPTPCEVSESETGSLGDIANSSQPSPSEDMLVTKHMVLVCQWRNAAYAQVFDKDEAKAWKNKLSIRNEAVEASRLKAEKQRRTTVLLVDCLQSFSTPEVLGEFDLWYCPRCKDHKRATKTIQIWSTGDILTIHLKRFQSARSFSDKIDLTVDFPIEGLDMSNFVAGGDESLIYDLIAVDNHYGGLGGGHYTASVKNFRDGKWYYFNDSHVSPIEDPTQCITGAAYLLFYRKRSSAPLGGPKLESLFSEGSQEYNRTFTQFELTVVDLQQQVEKYDEEEAQTGKGDEEVPSSNKKSRSPAAENDPYFKGDDDSLFNKRKQRLISKDPELEREDSELESS</sequence>
<keyword evidence="2" id="KW-1185">Reference proteome</keyword>
<name>A0ACC2VD55_9TREE</name>
<organism evidence="1 2">
    <name type="scientific">Naganishia cerealis</name>
    <dbReference type="NCBI Taxonomy" id="610337"/>
    <lineage>
        <taxon>Eukaryota</taxon>
        <taxon>Fungi</taxon>
        <taxon>Dikarya</taxon>
        <taxon>Basidiomycota</taxon>
        <taxon>Agaricomycotina</taxon>
        <taxon>Tremellomycetes</taxon>
        <taxon>Filobasidiales</taxon>
        <taxon>Filobasidiaceae</taxon>
        <taxon>Naganishia</taxon>
    </lineage>
</organism>
<protein>
    <submittedName>
        <fullName evidence="1">Uncharacterized protein</fullName>
    </submittedName>
</protein>
<reference evidence="1" key="1">
    <citation type="submission" date="2023-04" db="EMBL/GenBank/DDBJ databases">
        <title>Draft Genome sequencing of Naganishia species isolated from polar environments using Oxford Nanopore Technology.</title>
        <authorList>
            <person name="Leo P."/>
            <person name="Venkateswaran K."/>
        </authorList>
    </citation>
    <scope>NUCLEOTIDE SEQUENCE</scope>
    <source>
        <strain evidence="1">MNA-CCFEE 5261</strain>
    </source>
</reference>
<comment type="caution">
    <text evidence="1">The sequence shown here is derived from an EMBL/GenBank/DDBJ whole genome shotgun (WGS) entry which is preliminary data.</text>
</comment>
<dbReference type="Proteomes" id="UP001241377">
    <property type="component" value="Unassembled WGS sequence"/>
</dbReference>
<evidence type="ECO:0000313" key="2">
    <source>
        <dbReference type="Proteomes" id="UP001241377"/>
    </source>
</evidence>
<proteinExistence type="predicted"/>
<dbReference type="EMBL" id="JASBWR010000090">
    <property type="protein sequence ID" value="KAJ9096914.1"/>
    <property type="molecule type" value="Genomic_DNA"/>
</dbReference>
<gene>
    <name evidence="1" type="ORF">QFC19_007013</name>
</gene>